<organism evidence="2 3">
    <name type="scientific">Leucobacter iarius</name>
    <dbReference type="NCBI Taxonomy" id="333963"/>
    <lineage>
        <taxon>Bacteria</taxon>
        <taxon>Bacillati</taxon>
        <taxon>Actinomycetota</taxon>
        <taxon>Actinomycetes</taxon>
        <taxon>Micrococcales</taxon>
        <taxon>Microbacteriaceae</taxon>
        <taxon>Leucobacter</taxon>
    </lineage>
</organism>
<comment type="caution">
    <text evidence="2">The sequence shown here is derived from an EMBL/GenBank/DDBJ whole genome shotgun (WGS) entry which is preliminary data.</text>
</comment>
<accession>A0ABN2LNK3</accession>
<dbReference type="Gene3D" id="3.40.30.10">
    <property type="entry name" value="Glutaredoxin"/>
    <property type="match status" value="1"/>
</dbReference>
<protein>
    <submittedName>
        <fullName evidence="2">DsbA family oxidoreductase</fullName>
    </submittedName>
</protein>
<evidence type="ECO:0000313" key="2">
    <source>
        <dbReference type="EMBL" id="GAA1794814.1"/>
    </source>
</evidence>
<evidence type="ECO:0000259" key="1">
    <source>
        <dbReference type="Pfam" id="PF01323"/>
    </source>
</evidence>
<dbReference type="PANTHER" id="PTHR13887:SF41">
    <property type="entry name" value="THIOREDOXIN SUPERFAMILY PROTEIN"/>
    <property type="match status" value="1"/>
</dbReference>
<dbReference type="Proteomes" id="UP001500851">
    <property type="component" value="Unassembled WGS sequence"/>
</dbReference>
<dbReference type="CDD" id="cd03024">
    <property type="entry name" value="DsbA_FrnE"/>
    <property type="match status" value="1"/>
</dbReference>
<dbReference type="SUPFAM" id="SSF52833">
    <property type="entry name" value="Thioredoxin-like"/>
    <property type="match status" value="1"/>
</dbReference>
<dbReference type="PANTHER" id="PTHR13887">
    <property type="entry name" value="GLUTATHIONE S-TRANSFERASE KAPPA"/>
    <property type="match status" value="1"/>
</dbReference>
<dbReference type="InterPro" id="IPR001853">
    <property type="entry name" value="DSBA-like_thioredoxin_dom"/>
</dbReference>
<reference evidence="2 3" key="1">
    <citation type="journal article" date="2019" name="Int. J. Syst. Evol. Microbiol.">
        <title>The Global Catalogue of Microorganisms (GCM) 10K type strain sequencing project: providing services to taxonomists for standard genome sequencing and annotation.</title>
        <authorList>
            <consortium name="The Broad Institute Genomics Platform"/>
            <consortium name="The Broad Institute Genome Sequencing Center for Infectious Disease"/>
            <person name="Wu L."/>
            <person name="Ma J."/>
        </authorList>
    </citation>
    <scope>NUCLEOTIDE SEQUENCE [LARGE SCALE GENOMIC DNA]</scope>
    <source>
        <strain evidence="2 3">JCM 14736</strain>
    </source>
</reference>
<proteinExistence type="predicted"/>
<keyword evidence="3" id="KW-1185">Reference proteome</keyword>
<sequence length="236" mass="25706">MTASPLDSDPRSAGAAPGITADVWFDTRCPWCFIGKRRFERAVAGFRADHPGVPVTVRHRSFELAPGIADRYSGTEGDYLRQYEGVPDDHSARMLPELERFAAEAGIEMRFDGLPLVNTRRAHRVFQLGAARGIGEEVLDRLFVGYFAEHRDLADPDTLGALAAEAGLDAADARAAAEDPEWDAVIDLEQRRAGMLGIQGTPYYLLNARFAIPGATGEPEFRLALETVLAKIAPGP</sequence>
<dbReference type="Pfam" id="PF01323">
    <property type="entry name" value="DSBA"/>
    <property type="match status" value="1"/>
</dbReference>
<dbReference type="RefSeq" id="WP_344032663.1">
    <property type="nucleotide sequence ID" value="NZ_BAAAOB010000003.1"/>
</dbReference>
<evidence type="ECO:0000313" key="3">
    <source>
        <dbReference type="Proteomes" id="UP001500851"/>
    </source>
</evidence>
<dbReference type="EMBL" id="BAAAOB010000003">
    <property type="protein sequence ID" value="GAA1794814.1"/>
    <property type="molecule type" value="Genomic_DNA"/>
</dbReference>
<gene>
    <name evidence="2" type="ORF">GCM10009768_24890</name>
</gene>
<feature type="domain" description="DSBA-like thioredoxin" evidence="1">
    <location>
        <begin position="22"/>
        <end position="225"/>
    </location>
</feature>
<dbReference type="InterPro" id="IPR036249">
    <property type="entry name" value="Thioredoxin-like_sf"/>
</dbReference>
<name>A0ABN2LNK3_9MICO</name>